<dbReference type="InterPro" id="IPR009056">
    <property type="entry name" value="Cyt_c-like_dom"/>
</dbReference>
<dbReference type="InterPro" id="IPR036909">
    <property type="entry name" value="Cyt_c-like_dom_sf"/>
</dbReference>
<evidence type="ECO:0000313" key="9">
    <source>
        <dbReference type="Proteomes" id="UP000474957"/>
    </source>
</evidence>
<feature type="domain" description="Cytochrome c" evidence="7">
    <location>
        <begin position="177"/>
        <end position="263"/>
    </location>
</feature>
<dbReference type="Gene3D" id="1.10.760.10">
    <property type="entry name" value="Cytochrome c-like domain"/>
    <property type="match status" value="3"/>
</dbReference>
<dbReference type="PROSITE" id="PS51007">
    <property type="entry name" value="CYTC"/>
    <property type="match status" value="2"/>
</dbReference>
<evidence type="ECO:0000256" key="6">
    <source>
        <dbReference type="PROSITE-ProRule" id="PRU00433"/>
    </source>
</evidence>
<comment type="caution">
    <text evidence="8">The sequence shown here is derived from an EMBL/GenBank/DDBJ whole genome shotgun (WGS) entry which is preliminary data.</text>
</comment>
<dbReference type="InterPro" id="IPR050597">
    <property type="entry name" value="Cytochrome_c_Oxidase_Subunit"/>
</dbReference>
<evidence type="ECO:0000313" key="8">
    <source>
        <dbReference type="EMBL" id="MSU89290.1"/>
    </source>
</evidence>
<evidence type="ECO:0000256" key="5">
    <source>
        <dbReference type="ARBA" id="ARBA00023004"/>
    </source>
</evidence>
<dbReference type="GO" id="GO:0046872">
    <property type="term" value="F:metal ion binding"/>
    <property type="evidence" value="ECO:0007669"/>
    <property type="project" value="UniProtKB-KW"/>
</dbReference>
<sequence>MRWVRRHIARLHPRTAVVTLAALAVLGVLGAAAVVGLGLYNVSAHRGHLPGVSWMLATTFENSVRLRAGGDPPPADLRSAEMVALGAGHYATACTPCHAAPGQDRSATVREMKPEPPHIVEAVKGWNAAELHWIVREGVKMTGMPGWPSDRADEVWPVVAFLLEVDAMTAEDYRALTAAPAGADELADADGRGGAFCTVCHNSDGVSDNPRIPRLDILSEEYILRSLLAYRSGARDSGIMEQAMSLVDEAEIAGLAAYFARNTPEGDGAALTETAARGRDLAYAADPAADVPACRACHGPWPEPRNALFPSLAGQYAPYLRQQLRLWRDEQRGGGPAAELMRQASRELTDEDIAALAAYYAALAPAKEPSDAQARPGDGADDP</sequence>
<keyword evidence="9" id="KW-1185">Reference proteome</keyword>
<name>A0A6L5YZF9_9RHOB</name>
<keyword evidence="2 6" id="KW-0349">Heme</keyword>
<evidence type="ECO:0000256" key="1">
    <source>
        <dbReference type="ARBA" id="ARBA00022448"/>
    </source>
</evidence>
<dbReference type="Pfam" id="PF00034">
    <property type="entry name" value="Cytochrom_C"/>
    <property type="match status" value="1"/>
</dbReference>
<reference evidence="8 9" key="1">
    <citation type="submission" date="2019-10" db="EMBL/GenBank/DDBJ databases">
        <title>Cognatihalovulum marinum gen. nov. sp. nov., a new member of the family Rhodobacteraceae isolated from deep seawater of the Northwest Indian Ocean.</title>
        <authorList>
            <person name="Ruan C."/>
            <person name="Wang J."/>
            <person name="Zheng X."/>
            <person name="Song L."/>
            <person name="Zhu Y."/>
            <person name="Huang Y."/>
            <person name="Lu Z."/>
            <person name="Du W."/>
            <person name="Huang L."/>
            <person name="Dai X."/>
        </authorList>
    </citation>
    <scope>NUCLEOTIDE SEQUENCE [LARGE SCALE GENOMIC DNA]</scope>
    <source>
        <strain evidence="8 9">2CG4</strain>
    </source>
</reference>
<feature type="domain" description="Cytochrome c" evidence="7">
    <location>
        <begin position="273"/>
        <end position="364"/>
    </location>
</feature>
<dbReference type="AlphaFoldDB" id="A0A6L5YZF9"/>
<evidence type="ECO:0000256" key="4">
    <source>
        <dbReference type="ARBA" id="ARBA00022982"/>
    </source>
</evidence>
<accession>A0A6L5YZF9</accession>
<evidence type="ECO:0000256" key="3">
    <source>
        <dbReference type="ARBA" id="ARBA00022723"/>
    </source>
</evidence>
<dbReference type="Pfam" id="PF13442">
    <property type="entry name" value="Cytochrome_CBB3"/>
    <property type="match status" value="1"/>
</dbReference>
<evidence type="ECO:0000256" key="2">
    <source>
        <dbReference type="ARBA" id="ARBA00022617"/>
    </source>
</evidence>
<keyword evidence="1" id="KW-0813">Transport</keyword>
<organism evidence="8 9">
    <name type="scientific">Halovulum marinum</name>
    <dbReference type="NCBI Taxonomy" id="2662447"/>
    <lineage>
        <taxon>Bacteria</taxon>
        <taxon>Pseudomonadati</taxon>
        <taxon>Pseudomonadota</taxon>
        <taxon>Alphaproteobacteria</taxon>
        <taxon>Rhodobacterales</taxon>
        <taxon>Paracoccaceae</taxon>
        <taxon>Halovulum</taxon>
    </lineage>
</organism>
<dbReference type="GO" id="GO:0020037">
    <property type="term" value="F:heme binding"/>
    <property type="evidence" value="ECO:0007669"/>
    <property type="project" value="InterPro"/>
</dbReference>
<dbReference type="EMBL" id="WIND01000003">
    <property type="protein sequence ID" value="MSU89290.1"/>
    <property type="molecule type" value="Genomic_DNA"/>
</dbReference>
<dbReference type="PANTHER" id="PTHR33751">
    <property type="entry name" value="CBB3-TYPE CYTOCHROME C OXIDASE SUBUNIT FIXP"/>
    <property type="match status" value="1"/>
</dbReference>
<dbReference type="Proteomes" id="UP000474957">
    <property type="component" value="Unassembled WGS sequence"/>
</dbReference>
<dbReference type="RefSeq" id="WP_154445770.1">
    <property type="nucleotide sequence ID" value="NZ_WIND01000003.1"/>
</dbReference>
<protein>
    <submittedName>
        <fullName evidence="8">C-type cytochrome</fullName>
    </submittedName>
</protein>
<proteinExistence type="predicted"/>
<dbReference type="GO" id="GO:0009055">
    <property type="term" value="F:electron transfer activity"/>
    <property type="evidence" value="ECO:0007669"/>
    <property type="project" value="InterPro"/>
</dbReference>
<evidence type="ECO:0000259" key="7">
    <source>
        <dbReference type="PROSITE" id="PS51007"/>
    </source>
</evidence>
<gene>
    <name evidence="8" type="ORF">GE300_06610</name>
</gene>
<dbReference type="PANTHER" id="PTHR33751:SF9">
    <property type="entry name" value="CYTOCHROME C4"/>
    <property type="match status" value="1"/>
</dbReference>
<dbReference type="SUPFAM" id="SSF46626">
    <property type="entry name" value="Cytochrome c"/>
    <property type="match status" value="3"/>
</dbReference>
<keyword evidence="5 6" id="KW-0408">Iron</keyword>
<keyword evidence="4" id="KW-0249">Electron transport</keyword>
<keyword evidence="3 6" id="KW-0479">Metal-binding</keyword>